<organism evidence="2 3">
    <name type="scientific">Peptoniphilus olsenii</name>
    <dbReference type="NCBI Taxonomy" id="411570"/>
    <lineage>
        <taxon>Bacteria</taxon>
        <taxon>Bacillati</taxon>
        <taxon>Bacillota</taxon>
        <taxon>Tissierellia</taxon>
        <taxon>Tissierellales</taxon>
        <taxon>Peptoniphilaceae</taxon>
        <taxon>Peptoniphilus</taxon>
    </lineage>
</organism>
<dbReference type="EMBL" id="JBEPMA010000007">
    <property type="protein sequence ID" value="MET3617671.1"/>
    <property type="molecule type" value="Genomic_DNA"/>
</dbReference>
<feature type="chain" id="PRO_5045375013" evidence="1">
    <location>
        <begin position="23"/>
        <end position="302"/>
    </location>
</feature>
<dbReference type="Proteomes" id="UP001549162">
    <property type="component" value="Unassembled WGS sequence"/>
</dbReference>
<evidence type="ECO:0000256" key="1">
    <source>
        <dbReference type="SAM" id="SignalP"/>
    </source>
</evidence>
<keyword evidence="1" id="KW-0732">Signal</keyword>
<keyword evidence="3" id="KW-1185">Reference proteome</keyword>
<reference evidence="2 3" key="1">
    <citation type="submission" date="2024-06" db="EMBL/GenBank/DDBJ databases">
        <title>Genomic Encyclopedia of Type Strains, Phase IV (KMG-IV): sequencing the most valuable type-strain genomes for metagenomic binning, comparative biology and taxonomic classification.</title>
        <authorList>
            <person name="Goeker M."/>
        </authorList>
    </citation>
    <scope>NUCLEOTIDE SEQUENCE [LARGE SCALE GENOMIC DNA]</scope>
    <source>
        <strain evidence="2 3">DSM 21460</strain>
    </source>
</reference>
<proteinExistence type="predicted"/>
<feature type="signal peptide" evidence="1">
    <location>
        <begin position="1"/>
        <end position="22"/>
    </location>
</feature>
<name>A0ABV2JA67_9FIRM</name>
<dbReference type="RefSeq" id="WP_354368337.1">
    <property type="nucleotide sequence ID" value="NZ_JBEPMA010000007.1"/>
</dbReference>
<evidence type="ECO:0000313" key="2">
    <source>
        <dbReference type="EMBL" id="MET3617671.1"/>
    </source>
</evidence>
<comment type="caution">
    <text evidence="2">The sequence shown here is derived from an EMBL/GenBank/DDBJ whole genome shotgun (WGS) entry which is preliminary data.</text>
</comment>
<protein>
    <submittedName>
        <fullName evidence="2">Membrane GTPase involved in stress response</fullName>
    </submittedName>
</protein>
<sequence>MKKILGILTSALIVASSTMVYAGAKVSSQNIIYDGEKQDIKGYIIENNNYFKLRDVAALLEGKDVGFDVVYDSDRNAIKIERDGKYKKTADDLKPLKNSINEPKKSTHKVLVDGEEVRFTSYTIDGYNYFQLRELGKVVGFYVDFDKENSDVIVKSEKLDPKPLVNNQVSVKITNYVTSFDEKSLKISDKPKLKIEDFFENIKSNVVGTTEGQLSAGLEYIKAEDLVEVTPLSAKYVGKFTYKPQIKIVQGEKEKILDYDGEIDIEKVLKDNGFEPKNNFKITLGTSTGEGIFDSYSSFNYS</sequence>
<accession>A0ABV2JA67</accession>
<gene>
    <name evidence="2" type="ORF">ABID14_001305</name>
</gene>
<evidence type="ECO:0000313" key="3">
    <source>
        <dbReference type="Proteomes" id="UP001549162"/>
    </source>
</evidence>